<evidence type="ECO:0000259" key="6">
    <source>
        <dbReference type="PROSITE" id="PS01124"/>
    </source>
</evidence>
<keyword evidence="4" id="KW-0804">Transcription</keyword>
<dbReference type="SMART" id="SM00342">
    <property type="entry name" value="HTH_ARAC"/>
    <property type="match status" value="1"/>
</dbReference>
<keyword evidence="2" id="KW-0238">DNA-binding</keyword>
<evidence type="ECO:0000256" key="3">
    <source>
        <dbReference type="ARBA" id="ARBA00023159"/>
    </source>
</evidence>
<protein>
    <recommendedName>
        <fullName evidence="6">HTH araC/xylS-type domain-containing protein</fullName>
    </recommendedName>
</protein>
<accession>A0ABQ2P846</accession>
<dbReference type="InterPro" id="IPR009057">
    <property type="entry name" value="Homeodomain-like_sf"/>
</dbReference>
<sequence>MSKNPDSRLKLAKAASPLKSVRTSSPGQGRIMREQLLAFGQRLASGGQPVLLPPENADLLARGDGHFHLAPELFLQVSGTTTFRFVDGALTVNAGELLLMPPRQLHAEHVAPADGAPFCNVVIYAEGHALTCHLAQEVAPGKPGIEHLEARNHALAPRIHGWMADAARLGRSTSAPWAELGRTQARSLLAAATLGVLQALDDAEETSNRAEPPLVAHARVLIQNQLGDQALSVQALAAEAGCTADYLSHLFRQSTGEHLAGFINRLRMERASHLLQDPALAGKEIAWACGFATASYFTRTFRQHFGMTPQAWRQANVPG</sequence>
<dbReference type="InterPro" id="IPR011051">
    <property type="entry name" value="RmlC_Cupin_sf"/>
</dbReference>
<dbReference type="Gene3D" id="2.60.120.10">
    <property type="entry name" value="Jelly Rolls"/>
    <property type="match status" value="1"/>
</dbReference>
<dbReference type="Pfam" id="PF12833">
    <property type="entry name" value="HTH_18"/>
    <property type="match status" value="1"/>
</dbReference>
<dbReference type="Proteomes" id="UP000637267">
    <property type="component" value="Unassembled WGS sequence"/>
</dbReference>
<dbReference type="RefSeq" id="WP_229708922.1">
    <property type="nucleotide sequence ID" value="NZ_BMLX01000002.1"/>
</dbReference>
<evidence type="ECO:0000256" key="1">
    <source>
        <dbReference type="ARBA" id="ARBA00023015"/>
    </source>
</evidence>
<feature type="region of interest" description="Disordered" evidence="5">
    <location>
        <begin position="1"/>
        <end position="27"/>
    </location>
</feature>
<dbReference type="EMBL" id="BMLX01000002">
    <property type="protein sequence ID" value="GGP20713.1"/>
    <property type="molecule type" value="Genomic_DNA"/>
</dbReference>
<proteinExistence type="predicted"/>
<dbReference type="InterPro" id="IPR050204">
    <property type="entry name" value="AraC_XylS_family_regulators"/>
</dbReference>
<name>A0ABQ2P846_9NEIS</name>
<dbReference type="PANTHER" id="PTHR46796">
    <property type="entry name" value="HTH-TYPE TRANSCRIPTIONAL ACTIVATOR RHAS-RELATED"/>
    <property type="match status" value="1"/>
</dbReference>
<keyword evidence="8" id="KW-1185">Reference proteome</keyword>
<keyword evidence="1" id="KW-0805">Transcription regulation</keyword>
<reference evidence="8" key="1">
    <citation type="journal article" date="2019" name="Int. J. Syst. Evol. Microbiol.">
        <title>The Global Catalogue of Microorganisms (GCM) 10K type strain sequencing project: providing services to taxonomists for standard genome sequencing and annotation.</title>
        <authorList>
            <consortium name="The Broad Institute Genomics Platform"/>
            <consortium name="The Broad Institute Genome Sequencing Center for Infectious Disease"/>
            <person name="Wu L."/>
            <person name="Ma J."/>
        </authorList>
    </citation>
    <scope>NUCLEOTIDE SEQUENCE [LARGE SCALE GENOMIC DNA]</scope>
    <source>
        <strain evidence="8">CGMCC 1.8859</strain>
    </source>
</reference>
<keyword evidence="3" id="KW-0010">Activator</keyword>
<dbReference type="InterPro" id="IPR014710">
    <property type="entry name" value="RmlC-like_jellyroll"/>
</dbReference>
<dbReference type="Gene3D" id="1.10.10.60">
    <property type="entry name" value="Homeodomain-like"/>
    <property type="match status" value="2"/>
</dbReference>
<dbReference type="InterPro" id="IPR020449">
    <property type="entry name" value="Tscrpt_reg_AraC-type_HTH"/>
</dbReference>
<dbReference type="PRINTS" id="PR00032">
    <property type="entry name" value="HTHARAC"/>
</dbReference>
<gene>
    <name evidence="7" type="ORF">GCM10010970_16580</name>
</gene>
<evidence type="ECO:0000256" key="2">
    <source>
        <dbReference type="ARBA" id="ARBA00023125"/>
    </source>
</evidence>
<dbReference type="SUPFAM" id="SSF46689">
    <property type="entry name" value="Homeodomain-like"/>
    <property type="match status" value="1"/>
</dbReference>
<feature type="domain" description="HTH araC/xylS-type" evidence="6">
    <location>
        <begin position="216"/>
        <end position="315"/>
    </location>
</feature>
<comment type="caution">
    <text evidence="7">The sequence shown here is derived from an EMBL/GenBank/DDBJ whole genome shotgun (WGS) entry which is preliminary data.</text>
</comment>
<evidence type="ECO:0000313" key="8">
    <source>
        <dbReference type="Proteomes" id="UP000637267"/>
    </source>
</evidence>
<evidence type="ECO:0000256" key="5">
    <source>
        <dbReference type="SAM" id="MobiDB-lite"/>
    </source>
</evidence>
<dbReference type="SUPFAM" id="SSF51182">
    <property type="entry name" value="RmlC-like cupins"/>
    <property type="match status" value="1"/>
</dbReference>
<dbReference type="InterPro" id="IPR018060">
    <property type="entry name" value="HTH_AraC"/>
</dbReference>
<dbReference type="PROSITE" id="PS01124">
    <property type="entry name" value="HTH_ARAC_FAMILY_2"/>
    <property type="match status" value="1"/>
</dbReference>
<dbReference type="Pfam" id="PF02311">
    <property type="entry name" value="AraC_binding"/>
    <property type="match status" value="1"/>
</dbReference>
<dbReference type="InterPro" id="IPR003313">
    <property type="entry name" value="AraC-bd"/>
</dbReference>
<evidence type="ECO:0000256" key="4">
    <source>
        <dbReference type="ARBA" id="ARBA00023163"/>
    </source>
</evidence>
<evidence type="ECO:0000313" key="7">
    <source>
        <dbReference type="EMBL" id="GGP20713.1"/>
    </source>
</evidence>
<organism evidence="7 8">
    <name type="scientific">Silvimonas iriomotensis</name>
    <dbReference type="NCBI Taxonomy" id="449662"/>
    <lineage>
        <taxon>Bacteria</taxon>
        <taxon>Pseudomonadati</taxon>
        <taxon>Pseudomonadota</taxon>
        <taxon>Betaproteobacteria</taxon>
        <taxon>Neisseriales</taxon>
        <taxon>Chitinibacteraceae</taxon>
        <taxon>Silvimonas</taxon>
    </lineage>
</organism>